<comment type="subcellular location">
    <subcellularLocation>
        <location evidence="1">Membrane</location>
        <topology evidence="1">Multi-pass membrane protein</topology>
    </subcellularLocation>
</comment>
<evidence type="ECO:0000256" key="3">
    <source>
        <dbReference type="ARBA" id="ARBA00022692"/>
    </source>
</evidence>
<evidence type="ECO:0000313" key="10">
    <source>
        <dbReference type="EnsemblProtists" id="EKX40010"/>
    </source>
</evidence>
<reference evidence="9 11" key="1">
    <citation type="journal article" date="2012" name="Nature">
        <title>Algal genomes reveal evolutionary mosaicism and the fate of nucleomorphs.</title>
        <authorList>
            <consortium name="DOE Joint Genome Institute"/>
            <person name="Curtis B.A."/>
            <person name="Tanifuji G."/>
            <person name="Burki F."/>
            <person name="Gruber A."/>
            <person name="Irimia M."/>
            <person name="Maruyama S."/>
            <person name="Arias M.C."/>
            <person name="Ball S.G."/>
            <person name="Gile G.H."/>
            <person name="Hirakawa Y."/>
            <person name="Hopkins J.F."/>
            <person name="Kuo A."/>
            <person name="Rensing S.A."/>
            <person name="Schmutz J."/>
            <person name="Symeonidi A."/>
            <person name="Elias M."/>
            <person name="Eveleigh R.J."/>
            <person name="Herman E.K."/>
            <person name="Klute M.J."/>
            <person name="Nakayama T."/>
            <person name="Obornik M."/>
            <person name="Reyes-Prieto A."/>
            <person name="Armbrust E.V."/>
            <person name="Aves S.J."/>
            <person name="Beiko R.G."/>
            <person name="Coutinho P."/>
            <person name="Dacks J.B."/>
            <person name="Durnford D.G."/>
            <person name="Fast N.M."/>
            <person name="Green B.R."/>
            <person name="Grisdale C.J."/>
            <person name="Hempel F."/>
            <person name="Henrissat B."/>
            <person name="Hoppner M.P."/>
            <person name="Ishida K."/>
            <person name="Kim E."/>
            <person name="Koreny L."/>
            <person name="Kroth P.G."/>
            <person name="Liu Y."/>
            <person name="Malik S.B."/>
            <person name="Maier U.G."/>
            <person name="McRose D."/>
            <person name="Mock T."/>
            <person name="Neilson J.A."/>
            <person name="Onodera N.T."/>
            <person name="Poole A.M."/>
            <person name="Pritham E.J."/>
            <person name="Richards T.A."/>
            <person name="Rocap G."/>
            <person name="Roy S.W."/>
            <person name="Sarai C."/>
            <person name="Schaack S."/>
            <person name="Shirato S."/>
            <person name="Slamovits C.H."/>
            <person name="Spencer D.F."/>
            <person name="Suzuki S."/>
            <person name="Worden A.Z."/>
            <person name="Zauner S."/>
            <person name="Barry K."/>
            <person name="Bell C."/>
            <person name="Bharti A.K."/>
            <person name="Crow J.A."/>
            <person name="Grimwood J."/>
            <person name="Kramer R."/>
            <person name="Lindquist E."/>
            <person name="Lucas S."/>
            <person name="Salamov A."/>
            <person name="McFadden G.I."/>
            <person name="Lane C.E."/>
            <person name="Keeling P.J."/>
            <person name="Gray M.W."/>
            <person name="Grigoriev I.V."/>
            <person name="Archibald J.M."/>
        </authorList>
    </citation>
    <scope>NUCLEOTIDE SEQUENCE</scope>
    <source>
        <strain evidence="9 11">CCMP2712</strain>
    </source>
</reference>
<dbReference type="RefSeq" id="XP_005826990.1">
    <property type="nucleotide sequence ID" value="XM_005826933.1"/>
</dbReference>
<name>L1IVY8_GUITC</name>
<keyword evidence="11" id="KW-1185">Reference proteome</keyword>
<dbReference type="EMBL" id="JH993035">
    <property type="protein sequence ID" value="EKX40010.1"/>
    <property type="molecule type" value="Genomic_DNA"/>
</dbReference>
<dbReference type="GO" id="GO:0016020">
    <property type="term" value="C:membrane"/>
    <property type="evidence" value="ECO:0007669"/>
    <property type="project" value="UniProtKB-SubCell"/>
</dbReference>
<dbReference type="InterPro" id="IPR039542">
    <property type="entry name" value="Erv_N"/>
</dbReference>
<evidence type="ECO:0000313" key="11">
    <source>
        <dbReference type="Proteomes" id="UP000011087"/>
    </source>
</evidence>
<keyword evidence="3 6" id="KW-0812">Transmembrane</keyword>
<evidence type="ECO:0000256" key="4">
    <source>
        <dbReference type="ARBA" id="ARBA00022989"/>
    </source>
</evidence>
<dbReference type="InterPro" id="IPR012936">
    <property type="entry name" value="Erv_C"/>
</dbReference>
<evidence type="ECO:0000313" key="9">
    <source>
        <dbReference type="EMBL" id="EKX40010.1"/>
    </source>
</evidence>
<dbReference type="Proteomes" id="UP000011087">
    <property type="component" value="Unassembled WGS sequence"/>
</dbReference>
<evidence type="ECO:0000256" key="6">
    <source>
        <dbReference type="SAM" id="Phobius"/>
    </source>
</evidence>
<proteinExistence type="inferred from homology"/>
<dbReference type="PaxDb" id="55529-EKX40010"/>
<dbReference type="HOGENOM" id="CLU_034705_1_0_1"/>
<evidence type="ECO:0000259" key="7">
    <source>
        <dbReference type="Pfam" id="PF07970"/>
    </source>
</evidence>
<keyword evidence="4 6" id="KW-1133">Transmembrane helix</keyword>
<dbReference type="STRING" id="905079.L1IVY8"/>
<gene>
    <name evidence="9" type="ORF">GUITHDRAFT_154283</name>
</gene>
<protein>
    <recommendedName>
        <fullName evidence="12">Endoplasmic reticulum-Golgi intermediate compartment protein 3</fullName>
    </recommendedName>
</protein>
<organism evidence="9">
    <name type="scientific">Guillardia theta (strain CCMP2712)</name>
    <name type="common">Cryptophyte</name>
    <dbReference type="NCBI Taxonomy" id="905079"/>
    <lineage>
        <taxon>Eukaryota</taxon>
        <taxon>Cryptophyceae</taxon>
        <taxon>Pyrenomonadales</taxon>
        <taxon>Geminigeraceae</taxon>
        <taxon>Guillardia</taxon>
    </lineage>
</organism>
<dbReference type="EnsemblProtists" id="EKX40010">
    <property type="protein sequence ID" value="EKX40010"/>
    <property type="gene ID" value="GUITHDRAFT_154283"/>
</dbReference>
<evidence type="ECO:0000259" key="8">
    <source>
        <dbReference type="Pfam" id="PF13850"/>
    </source>
</evidence>
<sequence length="331" mass="37154">MSLDGDAALKQLEWLKNFDVFPKTVDDAKEASVSGGTVSVVVLFFMFLLLFTETSIFLKTNTKFEMEVDTMRGGMLQINFDISFPGLPCSVLSLDSMDVSGEHELDIVHDVYKRAMDSKGNALGPVISEKVKLARDALSISHIKEQLERHEGCNIYGTLNAQKVSGNFHLSLHAQDFHVLAQVFPDRATVNTSHIVNHLSFGRDYPGLKNPLDGEMKVLDQGSGTFEYYIKIVPTKFHHLDGTIIDTNQYSVTDHFRKLQDGFPAVYFIYDISPIMVRVKQWKQSFSHYATQLCAITGGMYVVTGQLHALSKFLWTKYYIGRKSFSSGLGI</sequence>
<dbReference type="PANTHER" id="PTHR10984">
    <property type="entry name" value="ENDOPLASMIC RETICULUM-GOLGI INTERMEDIATE COMPARTMENT PROTEIN"/>
    <property type="match status" value="1"/>
</dbReference>
<dbReference type="OrthoDB" id="270930at2759"/>
<dbReference type="GeneID" id="17296775"/>
<evidence type="ECO:0008006" key="12">
    <source>
        <dbReference type="Google" id="ProtNLM"/>
    </source>
</evidence>
<dbReference type="PANTHER" id="PTHR10984:SF25">
    <property type="entry name" value="ENDOPLASMIC RETICULUM-GOLGI INTERMEDIATE COMPARTMENT PROTEIN 3"/>
    <property type="match status" value="1"/>
</dbReference>
<dbReference type="OMA" id="IIPAVWF"/>
<dbReference type="Pfam" id="PF13850">
    <property type="entry name" value="ERGIC_N"/>
    <property type="match status" value="1"/>
</dbReference>
<reference evidence="11" key="2">
    <citation type="submission" date="2012-11" db="EMBL/GenBank/DDBJ databases">
        <authorList>
            <person name="Kuo A."/>
            <person name="Curtis B.A."/>
            <person name="Tanifuji G."/>
            <person name="Burki F."/>
            <person name="Gruber A."/>
            <person name="Irimia M."/>
            <person name="Maruyama S."/>
            <person name="Arias M.C."/>
            <person name="Ball S.G."/>
            <person name="Gile G.H."/>
            <person name="Hirakawa Y."/>
            <person name="Hopkins J.F."/>
            <person name="Rensing S.A."/>
            <person name="Schmutz J."/>
            <person name="Symeonidi A."/>
            <person name="Elias M."/>
            <person name="Eveleigh R.J."/>
            <person name="Herman E.K."/>
            <person name="Klute M.J."/>
            <person name="Nakayama T."/>
            <person name="Obornik M."/>
            <person name="Reyes-Prieto A."/>
            <person name="Armbrust E.V."/>
            <person name="Aves S.J."/>
            <person name="Beiko R.G."/>
            <person name="Coutinho P."/>
            <person name="Dacks J.B."/>
            <person name="Durnford D.G."/>
            <person name="Fast N.M."/>
            <person name="Green B.R."/>
            <person name="Grisdale C."/>
            <person name="Hempe F."/>
            <person name="Henrissat B."/>
            <person name="Hoppner M.P."/>
            <person name="Ishida K.-I."/>
            <person name="Kim E."/>
            <person name="Koreny L."/>
            <person name="Kroth P.G."/>
            <person name="Liu Y."/>
            <person name="Malik S.-B."/>
            <person name="Maier U.G."/>
            <person name="McRose D."/>
            <person name="Mock T."/>
            <person name="Neilson J.A."/>
            <person name="Onodera N.T."/>
            <person name="Poole A.M."/>
            <person name="Pritham E.J."/>
            <person name="Richards T.A."/>
            <person name="Rocap G."/>
            <person name="Roy S.W."/>
            <person name="Sarai C."/>
            <person name="Schaack S."/>
            <person name="Shirato S."/>
            <person name="Slamovits C.H."/>
            <person name="Spencer D.F."/>
            <person name="Suzuki S."/>
            <person name="Worden A.Z."/>
            <person name="Zauner S."/>
            <person name="Barry K."/>
            <person name="Bell C."/>
            <person name="Bharti A.K."/>
            <person name="Crow J.A."/>
            <person name="Grimwood J."/>
            <person name="Kramer R."/>
            <person name="Lindquist E."/>
            <person name="Lucas S."/>
            <person name="Salamov A."/>
            <person name="McFadden G.I."/>
            <person name="Lane C.E."/>
            <person name="Keeling P.J."/>
            <person name="Gray M.W."/>
            <person name="Grigoriev I.V."/>
            <person name="Archibald J.M."/>
        </authorList>
    </citation>
    <scope>NUCLEOTIDE SEQUENCE</scope>
    <source>
        <strain evidence="11">CCMP2712</strain>
    </source>
</reference>
<dbReference type="KEGG" id="gtt:GUITHDRAFT_154283"/>
<dbReference type="GO" id="GO:0005783">
    <property type="term" value="C:endoplasmic reticulum"/>
    <property type="evidence" value="ECO:0007669"/>
    <property type="project" value="TreeGrafter"/>
</dbReference>
<feature type="domain" description="Endoplasmic reticulum vesicle transporter N-terminal" evidence="8">
    <location>
        <begin position="15"/>
        <end position="104"/>
    </location>
</feature>
<comment type="similarity">
    <text evidence="2">Belongs to the ERGIC family.</text>
</comment>
<dbReference type="Pfam" id="PF07970">
    <property type="entry name" value="COPIIcoated_ERV"/>
    <property type="match status" value="1"/>
</dbReference>
<evidence type="ECO:0000256" key="1">
    <source>
        <dbReference type="ARBA" id="ARBA00004141"/>
    </source>
</evidence>
<dbReference type="AlphaFoldDB" id="L1IVY8"/>
<dbReference type="eggNOG" id="KOG2667">
    <property type="taxonomic scope" value="Eukaryota"/>
</dbReference>
<feature type="domain" description="Endoplasmic reticulum vesicle transporter C-terminal" evidence="7">
    <location>
        <begin position="142"/>
        <end position="305"/>
    </location>
</feature>
<dbReference type="GO" id="GO:0030134">
    <property type="term" value="C:COPII-coated ER to Golgi transport vesicle"/>
    <property type="evidence" value="ECO:0007669"/>
    <property type="project" value="TreeGrafter"/>
</dbReference>
<evidence type="ECO:0000256" key="5">
    <source>
        <dbReference type="ARBA" id="ARBA00023136"/>
    </source>
</evidence>
<evidence type="ECO:0000256" key="2">
    <source>
        <dbReference type="ARBA" id="ARBA00005648"/>
    </source>
</evidence>
<accession>L1IVY8</accession>
<dbReference type="InterPro" id="IPR045888">
    <property type="entry name" value="Erv"/>
</dbReference>
<reference evidence="10" key="3">
    <citation type="submission" date="2015-06" db="UniProtKB">
        <authorList>
            <consortium name="EnsemblProtists"/>
        </authorList>
    </citation>
    <scope>IDENTIFICATION</scope>
</reference>
<keyword evidence="5 6" id="KW-0472">Membrane</keyword>
<feature type="transmembrane region" description="Helical" evidence="6">
    <location>
        <begin position="31"/>
        <end position="51"/>
    </location>
</feature>